<dbReference type="AlphaFoldDB" id="A0A2G8SDQ1"/>
<gene>
    <name evidence="2" type="ORF">GSI_06575</name>
</gene>
<organism evidence="2 3">
    <name type="scientific">Ganoderma sinense ZZ0214-1</name>
    <dbReference type="NCBI Taxonomy" id="1077348"/>
    <lineage>
        <taxon>Eukaryota</taxon>
        <taxon>Fungi</taxon>
        <taxon>Dikarya</taxon>
        <taxon>Basidiomycota</taxon>
        <taxon>Agaricomycotina</taxon>
        <taxon>Agaricomycetes</taxon>
        <taxon>Polyporales</taxon>
        <taxon>Polyporaceae</taxon>
        <taxon>Ganoderma</taxon>
    </lineage>
</organism>
<feature type="compositionally biased region" description="Low complexity" evidence="1">
    <location>
        <begin position="224"/>
        <end position="236"/>
    </location>
</feature>
<feature type="compositionally biased region" description="Basic residues" evidence="1">
    <location>
        <begin position="237"/>
        <end position="251"/>
    </location>
</feature>
<accession>A0A2G8SDQ1</accession>
<name>A0A2G8SDQ1_9APHY</name>
<sequence>MDFSSHIFCRKDVGAEYLPGLPVRCIILEVDGPTAVKPFPVCKPSIPAPPSGHPKPFVLFTSLTARFHPSQMILPTDEPKNINAAMIAGWLAAHNGPCVETCAMTPSQREILLTLVCGYRAFLELPPGVEETDFYTFAHKLIDAAFELGVLEPADKKLREIADWLEATLPATCFLPVLDDTYEARDPEDRSKDDMTDLMAAFASMLDPRLRAAMQGTDLGAVLSTSSTTQPSTPSRNKLRNLRKKARKAARKAAESLPPNTTAVNLPSGALANPSSPPAPDSPPSVQSGIVNTTSADSASAIPTDSASATLAESAANSASTTRADLTSAHADSVPCVPPSEAIAPITCDSMVVSSGTTLSAPGVGAVLSALVASDTCVSDIAKSEGQARAVDDASSSPDSSITQHAVTVEEVPDVDVELRRAPILDVKGKGRDMAVLEEISDEDGDDGIPGLVDVEDSSDGEDDAAYVSEVIKVMRAAPFVFKQY</sequence>
<evidence type="ECO:0000313" key="3">
    <source>
        <dbReference type="Proteomes" id="UP000230002"/>
    </source>
</evidence>
<dbReference type="EMBL" id="AYKW01000012">
    <property type="protein sequence ID" value="PIL31871.1"/>
    <property type="molecule type" value="Genomic_DNA"/>
</dbReference>
<protein>
    <submittedName>
        <fullName evidence="2">Uncharacterized protein</fullName>
    </submittedName>
</protein>
<feature type="region of interest" description="Disordered" evidence="1">
    <location>
        <begin position="441"/>
        <end position="462"/>
    </location>
</feature>
<proteinExistence type="predicted"/>
<dbReference type="Proteomes" id="UP000230002">
    <property type="component" value="Unassembled WGS sequence"/>
</dbReference>
<comment type="caution">
    <text evidence="2">The sequence shown here is derived from an EMBL/GenBank/DDBJ whole genome shotgun (WGS) entry which is preliminary data.</text>
</comment>
<reference evidence="2 3" key="1">
    <citation type="journal article" date="2015" name="Sci. Rep.">
        <title>Chromosome-level genome map provides insights into diverse defense mechanisms in the medicinal fungus Ganoderma sinense.</title>
        <authorList>
            <person name="Zhu Y."/>
            <person name="Xu J."/>
            <person name="Sun C."/>
            <person name="Zhou S."/>
            <person name="Xu H."/>
            <person name="Nelson D.R."/>
            <person name="Qian J."/>
            <person name="Song J."/>
            <person name="Luo H."/>
            <person name="Xiang L."/>
            <person name="Li Y."/>
            <person name="Xu Z."/>
            <person name="Ji A."/>
            <person name="Wang L."/>
            <person name="Lu S."/>
            <person name="Hayward A."/>
            <person name="Sun W."/>
            <person name="Li X."/>
            <person name="Schwartz D.C."/>
            <person name="Wang Y."/>
            <person name="Chen S."/>
        </authorList>
    </citation>
    <scope>NUCLEOTIDE SEQUENCE [LARGE SCALE GENOMIC DNA]</scope>
    <source>
        <strain evidence="2 3">ZZ0214-1</strain>
    </source>
</reference>
<feature type="region of interest" description="Disordered" evidence="1">
    <location>
        <begin position="222"/>
        <end position="291"/>
    </location>
</feature>
<keyword evidence="3" id="KW-1185">Reference proteome</keyword>
<dbReference type="STRING" id="1077348.A0A2G8SDQ1"/>
<dbReference type="OrthoDB" id="2750162at2759"/>
<evidence type="ECO:0000256" key="1">
    <source>
        <dbReference type="SAM" id="MobiDB-lite"/>
    </source>
</evidence>
<evidence type="ECO:0000313" key="2">
    <source>
        <dbReference type="EMBL" id="PIL31871.1"/>
    </source>
</evidence>